<dbReference type="PANTHER" id="PTHR24567:SF26">
    <property type="entry name" value="REGULATORY PROTEIN YEIL"/>
    <property type="match status" value="1"/>
</dbReference>
<dbReference type="CDD" id="cd00038">
    <property type="entry name" value="CAP_ED"/>
    <property type="match status" value="1"/>
</dbReference>
<accession>A0A0G1RFF5</accession>
<keyword evidence="1" id="KW-0805">Transcription regulation</keyword>
<evidence type="ECO:0000259" key="5">
    <source>
        <dbReference type="PROSITE" id="PS51063"/>
    </source>
</evidence>
<dbReference type="InterPro" id="IPR014710">
    <property type="entry name" value="RmlC-like_jellyroll"/>
</dbReference>
<organism evidence="6 7">
    <name type="scientific">Candidatus Amesbacteria bacterium GW2011_GWA2_47_11</name>
    <dbReference type="NCBI Taxonomy" id="1618357"/>
    <lineage>
        <taxon>Bacteria</taxon>
        <taxon>Candidatus Amesiibacteriota</taxon>
    </lineage>
</organism>
<dbReference type="GO" id="GO:0005829">
    <property type="term" value="C:cytosol"/>
    <property type="evidence" value="ECO:0007669"/>
    <property type="project" value="TreeGrafter"/>
</dbReference>
<evidence type="ECO:0000256" key="2">
    <source>
        <dbReference type="ARBA" id="ARBA00023125"/>
    </source>
</evidence>
<name>A0A0G1RFF5_9BACT</name>
<dbReference type="Pfam" id="PF13545">
    <property type="entry name" value="HTH_Crp_2"/>
    <property type="match status" value="1"/>
</dbReference>
<protein>
    <recommendedName>
        <fullName evidence="8">Transcriptional regulator, Crp/Fnr family</fullName>
    </recommendedName>
</protein>
<evidence type="ECO:0000313" key="7">
    <source>
        <dbReference type="Proteomes" id="UP000034607"/>
    </source>
</evidence>
<dbReference type="InterPro" id="IPR000595">
    <property type="entry name" value="cNMP-bd_dom"/>
</dbReference>
<dbReference type="InterPro" id="IPR036390">
    <property type="entry name" value="WH_DNA-bd_sf"/>
</dbReference>
<dbReference type="SMART" id="SM00419">
    <property type="entry name" value="HTH_CRP"/>
    <property type="match status" value="1"/>
</dbReference>
<dbReference type="SUPFAM" id="SSF46785">
    <property type="entry name" value="Winged helix' DNA-binding domain"/>
    <property type="match status" value="1"/>
</dbReference>
<sequence>MLPAAKLKQFFSQFKPLTFKAQDPIIRASDTPAGIYFVKSGFVKMNSSFADGRQVTLNIFKPGSYFPMLWAVADIPNVYSYTAMTDVSAARMGRDQLLDFLDKNPDILMDFTRRILVGLHGLITNIEHLLSGDSYHRVIAALILCAKRFGQNRGKKIVIDLPLTHQDIADLAAITRETASLAMGKLTRKGLISRAGRNIIILDPVKLSAESGIEALSTPLPPAF</sequence>
<evidence type="ECO:0000313" key="6">
    <source>
        <dbReference type="EMBL" id="KKU55871.1"/>
    </source>
</evidence>
<dbReference type="Gene3D" id="2.60.120.10">
    <property type="entry name" value="Jelly Rolls"/>
    <property type="match status" value="1"/>
</dbReference>
<evidence type="ECO:0000256" key="1">
    <source>
        <dbReference type="ARBA" id="ARBA00023015"/>
    </source>
</evidence>
<dbReference type="Gene3D" id="1.10.10.10">
    <property type="entry name" value="Winged helix-like DNA-binding domain superfamily/Winged helix DNA-binding domain"/>
    <property type="match status" value="1"/>
</dbReference>
<dbReference type="GO" id="GO:0003700">
    <property type="term" value="F:DNA-binding transcription factor activity"/>
    <property type="evidence" value="ECO:0007669"/>
    <property type="project" value="TreeGrafter"/>
</dbReference>
<feature type="domain" description="HTH crp-type" evidence="5">
    <location>
        <begin position="132"/>
        <end position="205"/>
    </location>
</feature>
<dbReference type="SMART" id="SM00100">
    <property type="entry name" value="cNMP"/>
    <property type="match status" value="1"/>
</dbReference>
<gene>
    <name evidence="6" type="ORF">UX78_C0015G0018</name>
</gene>
<evidence type="ECO:0008006" key="8">
    <source>
        <dbReference type="Google" id="ProtNLM"/>
    </source>
</evidence>
<feature type="domain" description="Cyclic nucleotide-binding" evidence="4">
    <location>
        <begin position="1"/>
        <end position="107"/>
    </location>
</feature>
<dbReference type="PANTHER" id="PTHR24567">
    <property type="entry name" value="CRP FAMILY TRANSCRIPTIONAL REGULATORY PROTEIN"/>
    <property type="match status" value="1"/>
</dbReference>
<dbReference type="InterPro" id="IPR036388">
    <property type="entry name" value="WH-like_DNA-bd_sf"/>
</dbReference>
<dbReference type="InterPro" id="IPR012318">
    <property type="entry name" value="HTH_CRP"/>
</dbReference>
<dbReference type="PRINTS" id="PR00034">
    <property type="entry name" value="HTHCRP"/>
</dbReference>
<dbReference type="Proteomes" id="UP000034607">
    <property type="component" value="Unassembled WGS sequence"/>
</dbReference>
<reference evidence="6 7" key="1">
    <citation type="journal article" date="2015" name="Nature">
        <title>rRNA introns, odd ribosomes, and small enigmatic genomes across a large radiation of phyla.</title>
        <authorList>
            <person name="Brown C.T."/>
            <person name="Hug L.A."/>
            <person name="Thomas B.C."/>
            <person name="Sharon I."/>
            <person name="Castelle C.J."/>
            <person name="Singh A."/>
            <person name="Wilkins M.J."/>
            <person name="Williams K.H."/>
            <person name="Banfield J.F."/>
        </authorList>
    </citation>
    <scope>NUCLEOTIDE SEQUENCE [LARGE SCALE GENOMIC DNA]</scope>
</reference>
<comment type="caution">
    <text evidence="6">The sequence shown here is derived from an EMBL/GenBank/DDBJ whole genome shotgun (WGS) entry which is preliminary data.</text>
</comment>
<dbReference type="PROSITE" id="PS50042">
    <property type="entry name" value="CNMP_BINDING_3"/>
    <property type="match status" value="1"/>
</dbReference>
<dbReference type="Pfam" id="PF00027">
    <property type="entry name" value="cNMP_binding"/>
    <property type="match status" value="1"/>
</dbReference>
<dbReference type="AlphaFoldDB" id="A0A0G1RFF5"/>
<dbReference type="InterPro" id="IPR050397">
    <property type="entry name" value="Env_Response_Regulators"/>
</dbReference>
<evidence type="ECO:0000256" key="3">
    <source>
        <dbReference type="ARBA" id="ARBA00023163"/>
    </source>
</evidence>
<keyword evidence="2" id="KW-0238">DNA-binding</keyword>
<dbReference type="SUPFAM" id="SSF51206">
    <property type="entry name" value="cAMP-binding domain-like"/>
    <property type="match status" value="1"/>
</dbReference>
<evidence type="ECO:0000259" key="4">
    <source>
        <dbReference type="PROSITE" id="PS50042"/>
    </source>
</evidence>
<dbReference type="GO" id="GO:0003677">
    <property type="term" value="F:DNA binding"/>
    <property type="evidence" value="ECO:0007669"/>
    <property type="project" value="UniProtKB-KW"/>
</dbReference>
<proteinExistence type="predicted"/>
<dbReference type="InterPro" id="IPR018490">
    <property type="entry name" value="cNMP-bd_dom_sf"/>
</dbReference>
<dbReference type="EMBL" id="LCNM01000015">
    <property type="protein sequence ID" value="KKU55871.1"/>
    <property type="molecule type" value="Genomic_DNA"/>
</dbReference>
<dbReference type="PROSITE" id="PS51063">
    <property type="entry name" value="HTH_CRP_2"/>
    <property type="match status" value="1"/>
</dbReference>
<keyword evidence="3" id="KW-0804">Transcription</keyword>
<dbReference type="CDD" id="cd00092">
    <property type="entry name" value="HTH_CRP"/>
    <property type="match status" value="1"/>
</dbReference>